<accession>A0ACC0TRW1</accession>
<dbReference type="Proteomes" id="UP001207468">
    <property type="component" value="Unassembled WGS sequence"/>
</dbReference>
<dbReference type="EMBL" id="JAGFNK010001362">
    <property type="protein sequence ID" value="KAI9432148.1"/>
    <property type="molecule type" value="Genomic_DNA"/>
</dbReference>
<keyword evidence="2" id="KW-1185">Reference proteome</keyword>
<sequence>MFSFAMDSIFAISIGFALRLVVDTASHHNDRVGGSLVGLWEGAVLYHFLEKWPMSVDPYVGLGFRLFVDFLFTESVHRLAIVLLWTGLGFVLSDVTPAFWYDRNLNRFIRRTRRYIRNFDWSSLKLPIPTGAISRVRFYQLPPLTALGPTTSTTPAPPVPSQRRHSVPGNYSYSPSTSTSSPQPSSTPLRQPVPATSLPPSALRSATHPKPSSSSSVSFDVNPPASTRDDDDDSFEQLAADDPAALHTAPEAAPSTVPAPEPSLVTPLIIINPTAAPDLTRTLSGDPTSSTLTPGNIDLLPEILELRDDPDPPPPFDEPAPSITATVGTQQVRVWAPEKLSVRNPDMSDGGSARDSVISGGNRSSIINRADLLRMEAMDEEKERDRLHAEHKKAFSEKRYTDAVRYKVEQEEANERAMNLHRRAADRYFMAHNVQQQERTIDVHRLQTREATRRTEIAIRDALLAGDTRLRVICGRGRRRHSDSDRGLPVLRLALTVAMEQHKVETEVDPDNPEILIIKLPAS</sequence>
<protein>
    <submittedName>
        <fullName evidence="1">Uncharacterized protein</fullName>
    </submittedName>
</protein>
<comment type="caution">
    <text evidence="1">The sequence shown here is derived from an EMBL/GenBank/DDBJ whole genome shotgun (WGS) entry which is preliminary data.</text>
</comment>
<reference evidence="1" key="1">
    <citation type="submission" date="2021-03" db="EMBL/GenBank/DDBJ databases">
        <title>Evolutionary priming and transition to the ectomycorrhizal habit in an iconic lineage of mushroom-forming fungi: is preadaptation a requirement?</title>
        <authorList>
            <consortium name="DOE Joint Genome Institute"/>
            <person name="Looney B.P."/>
            <person name="Miyauchi S."/>
            <person name="Morin E."/>
            <person name="Drula E."/>
            <person name="Courty P.E."/>
            <person name="Chicoki N."/>
            <person name="Fauchery L."/>
            <person name="Kohler A."/>
            <person name="Kuo A."/>
            <person name="LaButti K."/>
            <person name="Pangilinan J."/>
            <person name="Lipzen A."/>
            <person name="Riley R."/>
            <person name="Andreopoulos W."/>
            <person name="He G."/>
            <person name="Johnson J."/>
            <person name="Barry K.W."/>
            <person name="Grigoriev I.V."/>
            <person name="Nagy L."/>
            <person name="Hibbett D."/>
            <person name="Henrissat B."/>
            <person name="Matheny P.B."/>
            <person name="Labbe J."/>
            <person name="Martin A.F."/>
        </authorList>
    </citation>
    <scope>NUCLEOTIDE SEQUENCE</scope>
    <source>
        <strain evidence="1">BPL698</strain>
    </source>
</reference>
<name>A0ACC0TRW1_9AGAM</name>
<gene>
    <name evidence="1" type="ORF">F5148DRAFT_1270498</name>
</gene>
<evidence type="ECO:0000313" key="2">
    <source>
        <dbReference type="Proteomes" id="UP001207468"/>
    </source>
</evidence>
<organism evidence="1 2">
    <name type="scientific">Russula earlei</name>
    <dbReference type="NCBI Taxonomy" id="71964"/>
    <lineage>
        <taxon>Eukaryota</taxon>
        <taxon>Fungi</taxon>
        <taxon>Dikarya</taxon>
        <taxon>Basidiomycota</taxon>
        <taxon>Agaricomycotina</taxon>
        <taxon>Agaricomycetes</taxon>
        <taxon>Russulales</taxon>
        <taxon>Russulaceae</taxon>
        <taxon>Russula</taxon>
    </lineage>
</organism>
<proteinExistence type="predicted"/>
<evidence type="ECO:0000313" key="1">
    <source>
        <dbReference type="EMBL" id="KAI9432148.1"/>
    </source>
</evidence>